<evidence type="ECO:0000256" key="6">
    <source>
        <dbReference type="SAM" id="Phobius"/>
    </source>
</evidence>
<reference evidence="7 8" key="1">
    <citation type="journal article" date="2014" name="Nat. Commun.">
        <title>Molecular traces of alternative social organization in a termite genome.</title>
        <authorList>
            <person name="Terrapon N."/>
            <person name="Li C."/>
            <person name="Robertson H.M."/>
            <person name="Ji L."/>
            <person name="Meng X."/>
            <person name="Booth W."/>
            <person name="Chen Z."/>
            <person name="Childers C.P."/>
            <person name="Glastad K.M."/>
            <person name="Gokhale K."/>
            <person name="Gowin J."/>
            <person name="Gronenberg W."/>
            <person name="Hermansen R.A."/>
            <person name="Hu H."/>
            <person name="Hunt B.G."/>
            <person name="Huylmans A.K."/>
            <person name="Khalil S.M."/>
            <person name="Mitchell R.D."/>
            <person name="Munoz-Torres M.C."/>
            <person name="Mustard J.A."/>
            <person name="Pan H."/>
            <person name="Reese J.T."/>
            <person name="Scharf M.E."/>
            <person name="Sun F."/>
            <person name="Vogel H."/>
            <person name="Xiao J."/>
            <person name="Yang W."/>
            <person name="Yang Z."/>
            <person name="Yang Z."/>
            <person name="Zhou J."/>
            <person name="Zhu J."/>
            <person name="Brent C.S."/>
            <person name="Elsik C.G."/>
            <person name="Goodisman M.A."/>
            <person name="Liberles D.A."/>
            <person name="Roe R.M."/>
            <person name="Vargo E.L."/>
            <person name="Vilcinskas A."/>
            <person name="Wang J."/>
            <person name="Bornberg-Bauer E."/>
            <person name="Korb J."/>
            <person name="Zhang G."/>
            <person name="Liebig J."/>
        </authorList>
    </citation>
    <scope>NUCLEOTIDE SEQUENCE [LARGE SCALE GENOMIC DNA]</scope>
    <source>
        <tissue evidence="7">Whole organism</tissue>
    </source>
</reference>
<keyword evidence="5 6" id="KW-0472">Membrane</keyword>
<organism evidence="7 8">
    <name type="scientific">Zootermopsis nevadensis</name>
    <name type="common">Dampwood termite</name>
    <dbReference type="NCBI Taxonomy" id="136037"/>
    <lineage>
        <taxon>Eukaryota</taxon>
        <taxon>Metazoa</taxon>
        <taxon>Ecdysozoa</taxon>
        <taxon>Arthropoda</taxon>
        <taxon>Hexapoda</taxon>
        <taxon>Insecta</taxon>
        <taxon>Pterygota</taxon>
        <taxon>Neoptera</taxon>
        <taxon>Polyneoptera</taxon>
        <taxon>Dictyoptera</taxon>
        <taxon>Blattodea</taxon>
        <taxon>Blattoidea</taxon>
        <taxon>Termitoidae</taxon>
        <taxon>Termopsidae</taxon>
        <taxon>Zootermopsis</taxon>
    </lineage>
</organism>
<dbReference type="OrthoDB" id="6432214at2759"/>
<dbReference type="InterPro" id="IPR026748">
    <property type="entry name" value="Clarin"/>
</dbReference>
<keyword evidence="4 6" id="KW-1133">Transmembrane helix</keyword>
<comment type="similarity">
    <text evidence="2">Belongs to the clarin family.</text>
</comment>
<keyword evidence="8" id="KW-1185">Reference proteome</keyword>
<dbReference type="PANTHER" id="PTHR31548">
    <property type="entry name" value="CLARIN"/>
    <property type="match status" value="1"/>
</dbReference>
<evidence type="ECO:0000256" key="4">
    <source>
        <dbReference type="ARBA" id="ARBA00022989"/>
    </source>
</evidence>
<keyword evidence="3 6" id="KW-0812">Transmembrane</keyword>
<dbReference type="PANTHER" id="PTHR31548:SF6">
    <property type="entry name" value="AGAP002756-PA"/>
    <property type="match status" value="1"/>
</dbReference>
<dbReference type="STRING" id="136037.A0A067R6G3"/>
<proteinExistence type="inferred from homology"/>
<dbReference type="eggNOG" id="ENOG502S9XD">
    <property type="taxonomic scope" value="Eukaryota"/>
</dbReference>
<evidence type="ECO:0000256" key="1">
    <source>
        <dbReference type="ARBA" id="ARBA00004141"/>
    </source>
</evidence>
<dbReference type="Gene3D" id="1.20.140.150">
    <property type="match status" value="1"/>
</dbReference>
<gene>
    <name evidence="7" type="ORF">L798_07322</name>
</gene>
<dbReference type="GO" id="GO:0016020">
    <property type="term" value="C:membrane"/>
    <property type="evidence" value="ECO:0007669"/>
    <property type="project" value="UniProtKB-SubCell"/>
</dbReference>
<dbReference type="InParanoid" id="A0A067R6G3"/>
<evidence type="ECO:0000256" key="3">
    <source>
        <dbReference type="ARBA" id="ARBA00022692"/>
    </source>
</evidence>
<evidence type="ECO:0000256" key="2">
    <source>
        <dbReference type="ARBA" id="ARBA00005787"/>
    </source>
</evidence>
<feature type="transmembrane region" description="Helical" evidence="6">
    <location>
        <begin position="165"/>
        <end position="187"/>
    </location>
</feature>
<feature type="transmembrane region" description="Helical" evidence="6">
    <location>
        <begin position="129"/>
        <end position="153"/>
    </location>
</feature>
<evidence type="ECO:0000313" key="8">
    <source>
        <dbReference type="Proteomes" id="UP000027135"/>
    </source>
</evidence>
<dbReference type="EMBL" id="KK852669">
    <property type="protein sequence ID" value="KDR18875.1"/>
    <property type="molecule type" value="Genomic_DNA"/>
</dbReference>
<evidence type="ECO:0000313" key="7">
    <source>
        <dbReference type="EMBL" id="KDR18875.1"/>
    </source>
</evidence>
<dbReference type="OMA" id="TALCMIM"/>
<feature type="transmembrane region" description="Helical" evidence="6">
    <location>
        <begin position="219"/>
        <end position="240"/>
    </location>
</feature>
<dbReference type="AlphaFoldDB" id="A0A067R6G3"/>
<evidence type="ECO:0000256" key="5">
    <source>
        <dbReference type="ARBA" id="ARBA00023136"/>
    </source>
</evidence>
<sequence length="267" mass="28847">MATTHRRFIIATLICACAAVALLVTSLATSSWIEATLSDPDDSFDPSAINYGLFVGHVEGYRFVGVDLELSMSCLFSENVCLMSCQTEDEARQQELENLLHGMGNSVCPNIAGATNSTNFDRRFINAGLWVSCVLFLTVALLAGVLAAVFAVVNTTTNPVEPIAGVFGLYVWNGIAGGCSLLVMILWGSQFADTLSDNVAYSETITGIFRSQGDAALGVSYWLLLIVIFLHIINLSLLGARKYLLAREPPAPTIKMEENTDGIIFLY</sequence>
<accession>A0A067R6G3</accession>
<dbReference type="GO" id="GO:0007605">
    <property type="term" value="P:sensory perception of sound"/>
    <property type="evidence" value="ECO:0007669"/>
    <property type="project" value="UniProtKB-ARBA"/>
</dbReference>
<dbReference type="Proteomes" id="UP000027135">
    <property type="component" value="Unassembled WGS sequence"/>
</dbReference>
<comment type="subcellular location">
    <subcellularLocation>
        <location evidence="1">Membrane</location>
        <topology evidence="1">Multi-pass membrane protein</topology>
    </subcellularLocation>
</comment>
<protein>
    <submittedName>
        <fullName evidence="7">Clarin-1</fullName>
    </submittedName>
</protein>
<name>A0A067R6G3_ZOONE</name>